<feature type="domain" description="ABC transmembrane type-1" evidence="9">
    <location>
        <begin position="96"/>
        <end position="300"/>
    </location>
</feature>
<comment type="similarity">
    <text evidence="7">Belongs to the binding-protein-dependent transport system permease family.</text>
</comment>
<dbReference type="InterPro" id="IPR035906">
    <property type="entry name" value="MetI-like_sf"/>
</dbReference>
<feature type="transmembrane region" description="Helical" evidence="7">
    <location>
        <begin position="104"/>
        <end position="125"/>
    </location>
</feature>
<comment type="caution">
    <text evidence="10">The sequence shown here is derived from an EMBL/GenBank/DDBJ whole genome shotgun (WGS) entry which is preliminary data.</text>
</comment>
<evidence type="ECO:0000256" key="3">
    <source>
        <dbReference type="ARBA" id="ARBA00022475"/>
    </source>
</evidence>
<evidence type="ECO:0000256" key="7">
    <source>
        <dbReference type="RuleBase" id="RU363032"/>
    </source>
</evidence>
<evidence type="ECO:0000313" key="11">
    <source>
        <dbReference type="Proteomes" id="UP000600449"/>
    </source>
</evidence>
<dbReference type="Proteomes" id="UP000600449">
    <property type="component" value="Unassembled WGS sequence"/>
</dbReference>
<feature type="region of interest" description="Disordered" evidence="8">
    <location>
        <begin position="1"/>
        <end position="34"/>
    </location>
</feature>
<dbReference type="PANTHER" id="PTHR30151">
    <property type="entry name" value="ALKANE SULFONATE ABC TRANSPORTER-RELATED, MEMBRANE SUBUNIT"/>
    <property type="match status" value="1"/>
</dbReference>
<evidence type="ECO:0000256" key="8">
    <source>
        <dbReference type="SAM" id="MobiDB-lite"/>
    </source>
</evidence>
<evidence type="ECO:0000256" key="5">
    <source>
        <dbReference type="ARBA" id="ARBA00022989"/>
    </source>
</evidence>
<protein>
    <submittedName>
        <fullName evidence="10">ABC transporter permease</fullName>
    </submittedName>
</protein>
<dbReference type="PANTHER" id="PTHR30151:SF41">
    <property type="entry name" value="ABC TRANSPORTER PERMEASE PROTEIN"/>
    <property type="match status" value="1"/>
</dbReference>
<keyword evidence="4 7" id="KW-0812">Transmembrane</keyword>
<organism evidence="10 11">
    <name type="scientific">Salinarimonas ramus</name>
    <dbReference type="NCBI Taxonomy" id="690164"/>
    <lineage>
        <taxon>Bacteria</taxon>
        <taxon>Pseudomonadati</taxon>
        <taxon>Pseudomonadota</taxon>
        <taxon>Alphaproteobacteria</taxon>
        <taxon>Hyphomicrobiales</taxon>
        <taxon>Salinarimonadaceae</taxon>
        <taxon>Salinarimonas</taxon>
    </lineage>
</organism>
<feature type="transmembrane region" description="Helical" evidence="7">
    <location>
        <begin position="159"/>
        <end position="181"/>
    </location>
</feature>
<dbReference type="InterPro" id="IPR000515">
    <property type="entry name" value="MetI-like"/>
</dbReference>
<feature type="transmembrane region" description="Helical" evidence="7">
    <location>
        <begin position="231"/>
        <end position="255"/>
    </location>
</feature>
<keyword evidence="3" id="KW-1003">Cell membrane</keyword>
<gene>
    <name evidence="10" type="ORF">GCM10011322_21720</name>
</gene>
<dbReference type="SUPFAM" id="SSF161098">
    <property type="entry name" value="MetI-like"/>
    <property type="match status" value="1"/>
</dbReference>
<dbReference type="PROSITE" id="PS50928">
    <property type="entry name" value="ABC_TM1"/>
    <property type="match status" value="1"/>
</dbReference>
<dbReference type="Gene3D" id="1.10.3720.10">
    <property type="entry name" value="MetI-like"/>
    <property type="match status" value="1"/>
</dbReference>
<dbReference type="Pfam" id="PF00528">
    <property type="entry name" value="BPD_transp_1"/>
    <property type="match status" value="2"/>
</dbReference>
<dbReference type="EMBL" id="BMMF01000005">
    <property type="protein sequence ID" value="GGK34667.1"/>
    <property type="molecule type" value="Genomic_DNA"/>
</dbReference>
<evidence type="ECO:0000256" key="2">
    <source>
        <dbReference type="ARBA" id="ARBA00022448"/>
    </source>
</evidence>
<name>A0A917Q8K5_9HYPH</name>
<dbReference type="GO" id="GO:0055085">
    <property type="term" value="P:transmembrane transport"/>
    <property type="evidence" value="ECO:0007669"/>
    <property type="project" value="InterPro"/>
</dbReference>
<feature type="transmembrane region" description="Helical" evidence="7">
    <location>
        <begin position="131"/>
        <end position="152"/>
    </location>
</feature>
<keyword evidence="2 7" id="KW-0813">Transport</keyword>
<keyword evidence="6 7" id="KW-0472">Membrane</keyword>
<feature type="transmembrane region" description="Helical" evidence="7">
    <location>
        <begin position="275"/>
        <end position="301"/>
    </location>
</feature>
<evidence type="ECO:0000256" key="4">
    <source>
        <dbReference type="ARBA" id="ARBA00022692"/>
    </source>
</evidence>
<comment type="subcellular location">
    <subcellularLocation>
        <location evidence="1 7">Cell membrane</location>
        <topology evidence="1 7">Multi-pass membrane protein</topology>
    </subcellularLocation>
</comment>
<accession>A0A917Q8K5</accession>
<keyword evidence="5 7" id="KW-1133">Transmembrane helix</keyword>
<sequence length="313" mass="33776">MGVSETRAVVGGTVSDARGETREHTRAETRGAAAPAAARDRSKILRIALPLAVFALVIVGWERYVVAYEVPHYILPAPTLILKTLISDWPVLATSLVQTLQTTFLGLLLAVVGGVGLAVLLSLSRLVEYSLYPYAVVLQVTPVVAISPLLLIYMPQEAAVLTCAWIVAFFPILSNTTLGLQSVDRNLLELFDLYGATKPRWAPPWLGRFLSRVKALWYLRRPAALPYFLAGLKIAGGLALIGAVVAEIAAGSAGAGSGLAYRILESQFRLNIPRLFAALALLSATGVVIFLALSTVSHLLLRRWHESALSEER</sequence>
<reference evidence="10 11" key="1">
    <citation type="journal article" date="2014" name="Int. J. Syst. Evol. Microbiol.">
        <title>Complete genome sequence of Corynebacterium casei LMG S-19264T (=DSM 44701T), isolated from a smear-ripened cheese.</title>
        <authorList>
            <consortium name="US DOE Joint Genome Institute (JGI-PGF)"/>
            <person name="Walter F."/>
            <person name="Albersmeier A."/>
            <person name="Kalinowski J."/>
            <person name="Ruckert C."/>
        </authorList>
    </citation>
    <scope>NUCLEOTIDE SEQUENCE [LARGE SCALE GENOMIC DNA]</scope>
    <source>
        <strain evidence="10 11">CGMCC 1.9161</strain>
    </source>
</reference>
<evidence type="ECO:0000313" key="10">
    <source>
        <dbReference type="EMBL" id="GGK34667.1"/>
    </source>
</evidence>
<feature type="compositionally biased region" description="Basic and acidic residues" evidence="8">
    <location>
        <begin position="17"/>
        <end position="29"/>
    </location>
</feature>
<proteinExistence type="inferred from homology"/>
<dbReference type="AlphaFoldDB" id="A0A917Q8K5"/>
<evidence type="ECO:0000259" key="9">
    <source>
        <dbReference type="PROSITE" id="PS50928"/>
    </source>
</evidence>
<dbReference type="GO" id="GO:0005886">
    <property type="term" value="C:plasma membrane"/>
    <property type="evidence" value="ECO:0007669"/>
    <property type="project" value="UniProtKB-SubCell"/>
</dbReference>
<keyword evidence="11" id="KW-1185">Reference proteome</keyword>
<evidence type="ECO:0000256" key="1">
    <source>
        <dbReference type="ARBA" id="ARBA00004651"/>
    </source>
</evidence>
<evidence type="ECO:0000256" key="6">
    <source>
        <dbReference type="ARBA" id="ARBA00023136"/>
    </source>
</evidence>
<feature type="transmembrane region" description="Helical" evidence="7">
    <location>
        <begin position="44"/>
        <end position="61"/>
    </location>
</feature>